<dbReference type="EMBL" id="CP011546">
    <property type="protein sequence ID" value="AKK10952.1"/>
    <property type="molecule type" value="Genomic_DNA"/>
</dbReference>
<name>A0A0G3HIH1_9CORY</name>
<evidence type="ECO:0000313" key="3">
    <source>
        <dbReference type="Proteomes" id="UP000035548"/>
    </source>
</evidence>
<protein>
    <recommendedName>
        <fullName evidence="1">GmrSD restriction endonucleases N-terminal domain-containing protein</fullName>
    </recommendedName>
</protein>
<sequence>MATLTVMAFTTPSYYLSELFDRIDRGELQLPDFQRSYGWDVDKIRNLVVTVLRGYPVGAMMALDTRDEPVRFRSRPLTGAPATDSAPGIMLLDGQQRLTSLYLCFQGSGLVDTVDFRAKRIRRRFFVNVTTAVSEDVLPDEAVFTVDEDGYVTSHFGPAIDYPLATREQQVAAGCVPVDSLLGQEGANLLFDIAVDADAEVREAIKVFHHRIVAPLAGYSIPMIRLSRETAQTGIGAIFAHANSPGLEFDIFELLTAVFAVEDPSFSLASAYEEIVAPMREVPVLAGVDRTQFLKALTLVVTARRGVPGALREDILTMSLSDWHEQASVVVQGFLRAAQFLTKRCIFTADQVPYISQLVPLAACLALLDDAEGQLSRQEMEDRLNLWFWSGVFGELYGSSAVTIRSARDVDELCTWLLVSDAETPKTVRDARFAESRLFSVVPDSGVWRGIFALLMARGALDWRTGKPFSAETVEELQPGFETIFPLAWCQRHGVDSVLAESVLNRTPMSKRTEAVLGGYDPTRYLPRVQSKSVMEDDEFDAVLASHELDPELLHRSRAAETFEERRRRLVGMVEYAIDRPVIRDVDESNFAAGSEGPNAFG</sequence>
<evidence type="ECO:0000259" key="1">
    <source>
        <dbReference type="Pfam" id="PF03235"/>
    </source>
</evidence>
<dbReference type="PATRIC" id="fig|1072256.5.peg.940"/>
<dbReference type="STRING" id="1072256.CUTER_04735"/>
<dbReference type="InterPro" id="IPR004919">
    <property type="entry name" value="GmrSD_N"/>
</dbReference>
<organism evidence="2 3">
    <name type="scientific">Corynebacterium uterequi</name>
    <dbReference type="NCBI Taxonomy" id="1072256"/>
    <lineage>
        <taxon>Bacteria</taxon>
        <taxon>Bacillati</taxon>
        <taxon>Actinomycetota</taxon>
        <taxon>Actinomycetes</taxon>
        <taxon>Mycobacteriales</taxon>
        <taxon>Corynebacteriaceae</taxon>
        <taxon>Corynebacterium</taxon>
    </lineage>
</organism>
<dbReference type="KEGG" id="cut:CUTER_04735"/>
<keyword evidence="3" id="KW-1185">Reference proteome</keyword>
<feature type="domain" description="GmrSD restriction endonucleases N-terminal" evidence="1">
    <location>
        <begin position="16"/>
        <end position="259"/>
    </location>
</feature>
<reference evidence="3" key="2">
    <citation type="submission" date="2015-05" db="EMBL/GenBank/DDBJ databases">
        <title>Complete genome sequence of Corynebacterium uterequi DSM 45634, isolated from the uterus of a maiden mare.</title>
        <authorList>
            <person name="Ruckert C."/>
            <person name="Albersmeier A."/>
            <person name="Winkler A."/>
            <person name="Tauch A."/>
        </authorList>
    </citation>
    <scope>NUCLEOTIDE SEQUENCE [LARGE SCALE GENOMIC DNA]</scope>
    <source>
        <strain evidence="3">DSM 45634</strain>
    </source>
</reference>
<reference evidence="2 3" key="1">
    <citation type="journal article" date="2015" name="Genome Announc.">
        <title>Virulence Factor Genes Detected in the Complete Genome Sequence of Corynebacterium uterequi DSM 45634, Isolated from the Uterus of a Maiden Mare.</title>
        <authorList>
            <person name="Ruckert C."/>
            <person name="Kriete M."/>
            <person name="Jaenicke S."/>
            <person name="Winkler A."/>
            <person name="Tauch A."/>
        </authorList>
    </citation>
    <scope>NUCLEOTIDE SEQUENCE [LARGE SCALE GENOMIC DNA]</scope>
    <source>
        <strain evidence="2 3">DSM 45634</strain>
    </source>
</reference>
<dbReference type="Pfam" id="PF03235">
    <property type="entry name" value="GmrSD_N"/>
    <property type="match status" value="1"/>
</dbReference>
<dbReference type="PANTHER" id="PTHR37292:SF2">
    <property type="entry name" value="DUF262 DOMAIN-CONTAINING PROTEIN"/>
    <property type="match status" value="1"/>
</dbReference>
<dbReference type="PANTHER" id="PTHR37292">
    <property type="entry name" value="VNG6097C"/>
    <property type="match status" value="1"/>
</dbReference>
<proteinExistence type="predicted"/>
<accession>A0A0G3HIH1</accession>
<dbReference type="AlphaFoldDB" id="A0A0G3HIH1"/>
<dbReference type="Proteomes" id="UP000035548">
    <property type="component" value="Chromosome"/>
</dbReference>
<gene>
    <name evidence="2" type="ORF">CUTER_04735</name>
</gene>
<evidence type="ECO:0000313" key="2">
    <source>
        <dbReference type="EMBL" id="AKK10952.1"/>
    </source>
</evidence>